<dbReference type="PANTHER" id="PTHR33823">
    <property type="entry name" value="RNA POLYMERASE-BINDING TRANSCRIPTION FACTOR DKSA-RELATED"/>
    <property type="match status" value="1"/>
</dbReference>
<organism evidence="3 4">
    <name type="scientific">Candidatus Nealsonbacteria bacterium RBG_13_37_56</name>
    <dbReference type="NCBI Taxonomy" id="1801661"/>
    <lineage>
        <taxon>Bacteria</taxon>
        <taxon>Candidatus Nealsoniibacteriota</taxon>
    </lineage>
</organism>
<dbReference type="PROSITE" id="PS01102">
    <property type="entry name" value="ZF_DKSA_1"/>
    <property type="match status" value="1"/>
</dbReference>
<dbReference type="InterPro" id="IPR020458">
    <property type="entry name" value="Znf_DskA_TraR_CS"/>
</dbReference>
<dbReference type="EMBL" id="MHLW01000022">
    <property type="protein sequence ID" value="OGZ17874.1"/>
    <property type="molecule type" value="Genomic_DNA"/>
</dbReference>
<feature type="zinc finger region" description="dksA C4-type" evidence="1">
    <location>
        <begin position="96"/>
        <end position="120"/>
    </location>
</feature>
<proteinExistence type="predicted"/>
<evidence type="ECO:0000313" key="3">
    <source>
        <dbReference type="EMBL" id="OGZ17874.1"/>
    </source>
</evidence>
<accession>A0A1G2DW72</accession>
<evidence type="ECO:0000256" key="2">
    <source>
        <dbReference type="SAM" id="Coils"/>
    </source>
</evidence>
<keyword evidence="2" id="KW-0175">Coiled coil</keyword>
<evidence type="ECO:0000256" key="1">
    <source>
        <dbReference type="PROSITE-ProRule" id="PRU00510"/>
    </source>
</evidence>
<dbReference type="PANTHER" id="PTHR33823:SF4">
    <property type="entry name" value="GENERAL STRESS PROTEIN 16O"/>
    <property type="match status" value="1"/>
</dbReference>
<name>A0A1G2DW72_9BACT</name>
<feature type="coiled-coil region" evidence="2">
    <location>
        <begin position="3"/>
        <end position="30"/>
    </location>
</feature>
<dbReference type="Gene3D" id="1.20.120.910">
    <property type="entry name" value="DksA, coiled-coil domain"/>
    <property type="match status" value="1"/>
</dbReference>
<gene>
    <name evidence="3" type="ORF">A2V72_02865</name>
</gene>
<dbReference type="AlphaFoldDB" id="A0A1G2DW72"/>
<reference evidence="3 4" key="1">
    <citation type="journal article" date="2016" name="Nat. Commun.">
        <title>Thousands of microbial genomes shed light on interconnected biogeochemical processes in an aquifer system.</title>
        <authorList>
            <person name="Anantharaman K."/>
            <person name="Brown C.T."/>
            <person name="Hug L.A."/>
            <person name="Sharon I."/>
            <person name="Castelle C.J."/>
            <person name="Probst A.J."/>
            <person name="Thomas B.C."/>
            <person name="Singh A."/>
            <person name="Wilkins M.J."/>
            <person name="Karaoz U."/>
            <person name="Brodie E.L."/>
            <person name="Williams K.H."/>
            <person name="Hubbard S.S."/>
            <person name="Banfield J.F."/>
        </authorList>
    </citation>
    <scope>NUCLEOTIDE SEQUENCE [LARGE SCALE GENOMIC DNA]</scope>
</reference>
<protein>
    <submittedName>
        <fullName evidence="3">Uncharacterized protein</fullName>
    </submittedName>
</protein>
<sequence>MNKKLLGELKEKLEEQKASLETELSRFAQKDQSLKGDWDTKFPQADGTVGSQALEDAADRVEHYVNLLPVEHNMELRLQKINSALLKIKKGVYGICEKCNNKISEEKLKVCPESIECGKCRK</sequence>
<evidence type="ECO:0000313" key="4">
    <source>
        <dbReference type="Proteomes" id="UP000178893"/>
    </source>
</evidence>
<comment type="caution">
    <text evidence="3">The sequence shown here is derived from an EMBL/GenBank/DDBJ whole genome shotgun (WGS) entry which is preliminary data.</text>
</comment>
<dbReference type="PROSITE" id="PS51128">
    <property type="entry name" value="ZF_DKSA_2"/>
    <property type="match status" value="1"/>
</dbReference>
<dbReference type="Proteomes" id="UP000178893">
    <property type="component" value="Unassembled WGS sequence"/>
</dbReference>